<dbReference type="OrthoDB" id="9815825at2"/>
<evidence type="ECO:0000259" key="1">
    <source>
        <dbReference type="Pfam" id="PF01408"/>
    </source>
</evidence>
<dbReference type="RefSeq" id="WP_133474782.1">
    <property type="nucleotide sequence ID" value="NZ_SNWP01000011.1"/>
</dbReference>
<name>A0A4R6IW24_9BACT</name>
<feature type="domain" description="Gfo/Idh/MocA-like oxidoreductase N-terminal" evidence="1">
    <location>
        <begin position="3"/>
        <end position="131"/>
    </location>
</feature>
<proteinExistence type="predicted"/>
<organism evidence="2 3">
    <name type="scientific">Sediminibacterium goheungense</name>
    <dbReference type="NCBI Taxonomy" id="1086393"/>
    <lineage>
        <taxon>Bacteria</taxon>
        <taxon>Pseudomonadati</taxon>
        <taxon>Bacteroidota</taxon>
        <taxon>Chitinophagia</taxon>
        <taxon>Chitinophagales</taxon>
        <taxon>Chitinophagaceae</taxon>
        <taxon>Sediminibacterium</taxon>
    </lineage>
</organism>
<gene>
    <name evidence="2" type="ORF">BC659_2224</name>
</gene>
<dbReference type="Proteomes" id="UP000295741">
    <property type="component" value="Unassembled WGS sequence"/>
</dbReference>
<dbReference type="PANTHER" id="PTHR43377">
    <property type="entry name" value="BILIVERDIN REDUCTASE A"/>
    <property type="match status" value="1"/>
</dbReference>
<dbReference type="AlphaFoldDB" id="A0A4R6IW24"/>
<sequence length="327" mass="37168">MYKVLIVGAGNIASEYDDATSTVFLTHAHAFVNHPHFELIGFVDPDIIKGINASSKWGTRHFTNLDQAFKYYSNIDIVCIAVPDDLHFNVLQQVANYRPKLVFTEKPLTNTLEQAHIIERLYRELHIPVLINFKRAFIPEILDVINSVKRNDFGEFKNCYGFYNRGFKHNASHLLDLIIRFTGCKELKLMNVIDSISDFSIDDPSHSFVASTDNNAVVVIKSFSGESYPIFELDLHYSSGRIRLFNTGEKLEIYRVQPSSAFSGVNFLQPKDCIDTSLHQSMLHAANNIFEYLSMGKPLRVPIADGIEVMKLTEQVLKDIKNKSCLN</sequence>
<accession>A0A4R6IW24</accession>
<dbReference type="Gene3D" id="3.40.50.720">
    <property type="entry name" value="NAD(P)-binding Rossmann-like Domain"/>
    <property type="match status" value="1"/>
</dbReference>
<dbReference type="Gene3D" id="3.30.360.10">
    <property type="entry name" value="Dihydrodipicolinate Reductase, domain 2"/>
    <property type="match status" value="1"/>
</dbReference>
<evidence type="ECO:0000313" key="3">
    <source>
        <dbReference type="Proteomes" id="UP000295741"/>
    </source>
</evidence>
<comment type="caution">
    <text evidence="2">The sequence shown here is derived from an EMBL/GenBank/DDBJ whole genome shotgun (WGS) entry which is preliminary data.</text>
</comment>
<dbReference type="Pfam" id="PF01408">
    <property type="entry name" value="GFO_IDH_MocA"/>
    <property type="match status" value="1"/>
</dbReference>
<dbReference type="InterPro" id="IPR051450">
    <property type="entry name" value="Gfo/Idh/MocA_Oxidoreductases"/>
</dbReference>
<dbReference type="EMBL" id="SNWP01000011">
    <property type="protein sequence ID" value="TDO26909.1"/>
    <property type="molecule type" value="Genomic_DNA"/>
</dbReference>
<dbReference type="GO" id="GO:0000166">
    <property type="term" value="F:nucleotide binding"/>
    <property type="evidence" value="ECO:0007669"/>
    <property type="project" value="InterPro"/>
</dbReference>
<dbReference type="InterPro" id="IPR036291">
    <property type="entry name" value="NAD(P)-bd_dom_sf"/>
</dbReference>
<dbReference type="SUPFAM" id="SSF51735">
    <property type="entry name" value="NAD(P)-binding Rossmann-fold domains"/>
    <property type="match status" value="1"/>
</dbReference>
<dbReference type="PANTHER" id="PTHR43377:SF1">
    <property type="entry name" value="BILIVERDIN REDUCTASE A"/>
    <property type="match status" value="1"/>
</dbReference>
<keyword evidence="3" id="KW-1185">Reference proteome</keyword>
<evidence type="ECO:0000313" key="2">
    <source>
        <dbReference type="EMBL" id="TDO26909.1"/>
    </source>
</evidence>
<dbReference type="InterPro" id="IPR000683">
    <property type="entry name" value="Gfo/Idh/MocA-like_OxRdtase_N"/>
</dbReference>
<reference evidence="2 3" key="1">
    <citation type="submission" date="2019-03" db="EMBL/GenBank/DDBJ databases">
        <title>Genomic Encyclopedia of Archaeal and Bacterial Type Strains, Phase II (KMG-II): from individual species to whole genera.</title>
        <authorList>
            <person name="Goeker M."/>
        </authorList>
    </citation>
    <scope>NUCLEOTIDE SEQUENCE [LARGE SCALE GENOMIC DNA]</scope>
    <source>
        <strain evidence="2 3">DSM 28323</strain>
    </source>
</reference>
<protein>
    <submittedName>
        <fullName evidence="2">Putative dehydrogenase</fullName>
    </submittedName>
</protein>